<keyword evidence="3" id="KW-1185">Reference proteome</keyword>
<feature type="transmembrane region" description="Helical" evidence="1">
    <location>
        <begin position="329"/>
        <end position="349"/>
    </location>
</feature>
<gene>
    <name evidence="2" type="ORF">ACK2TP_12860</name>
</gene>
<feature type="transmembrane region" description="Helical" evidence="1">
    <location>
        <begin position="88"/>
        <end position="111"/>
    </location>
</feature>
<evidence type="ECO:0000313" key="2">
    <source>
        <dbReference type="EMBL" id="MFN2976657.1"/>
    </source>
</evidence>
<comment type="caution">
    <text evidence="2">The sequence shown here is derived from an EMBL/GenBank/DDBJ whole genome shotgun (WGS) entry which is preliminary data.</text>
</comment>
<protein>
    <recommendedName>
        <fullName evidence="4">DUF2029 domain-containing protein</fullName>
    </recommendedName>
</protein>
<organism evidence="2 3">
    <name type="scientific">Terriglobus aquaticus</name>
    <dbReference type="NCBI Taxonomy" id="940139"/>
    <lineage>
        <taxon>Bacteria</taxon>
        <taxon>Pseudomonadati</taxon>
        <taxon>Acidobacteriota</taxon>
        <taxon>Terriglobia</taxon>
        <taxon>Terriglobales</taxon>
        <taxon>Acidobacteriaceae</taxon>
        <taxon>Terriglobus</taxon>
    </lineage>
</organism>
<evidence type="ECO:0000256" key="1">
    <source>
        <dbReference type="SAM" id="Phobius"/>
    </source>
</evidence>
<feature type="transmembrane region" description="Helical" evidence="1">
    <location>
        <begin position="12"/>
        <end position="32"/>
    </location>
</feature>
<feature type="transmembrane region" description="Helical" evidence="1">
    <location>
        <begin position="301"/>
        <end position="323"/>
    </location>
</feature>
<name>A0ABW9KNI5_9BACT</name>
<feature type="transmembrane region" description="Helical" evidence="1">
    <location>
        <begin position="178"/>
        <end position="206"/>
    </location>
</feature>
<feature type="transmembrane region" description="Helical" evidence="1">
    <location>
        <begin position="131"/>
        <end position="150"/>
    </location>
</feature>
<dbReference type="Proteomes" id="UP001634747">
    <property type="component" value="Unassembled WGS sequence"/>
</dbReference>
<dbReference type="EMBL" id="JBJYXY010000001">
    <property type="protein sequence ID" value="MFN2976657.1"/>
    <property type="molecule type" value="Genomic_DNA"/>
</dbReference>
<keyword evidence="1" id="KW-0472">Membrane</keyword>
<sequence>MTRAHGNGIAAPQLAAALYLGLAAVLLALILVRTHGHFSYCLDDPYIHLALAERLRHGLYGLNTGEPASPSSSILWPLLFVPFASTAIMPWLPLILNLACGTATAWLLGVLANEIPSRHRDTAGAPWRTNLLAVLFVLAFNLFGLAFTGLEHSLQVLLCIACAVGVVRAMRGDRVPEWVLVAAILLPSVRYEGLLITVALAIALVGARAWRRAVAIVLASAIIPAAFSVFLHHLGLPWFPLSVLVKSSYKLADTSSPLHRVAHLLLQIPKYGLFDSERLPQIVITVALAALVWKHRRTRSLLFGLTAATFVSAVQVVLGPSGWFFRYEIYALAFTVPILLAATALPGTAHRTESDLGTRSRPSLEVTSPALQARAPQSANVRTHALLAVAVLAAIYLRPLVNVPRAALGIYEQQFQLGRLFGEMYHTPVAVNDLGWVSYRRTPDQYTLDLYGLGSYEAFRTKEKDRNAAWLDAITREHHVGLVAIYPEWFTHGIPANWAAVAKLCAPDVDTNLGPVSKRFMVYQTSEADPVSVSTAIEQWRATVPPHVTVQLHPTNNSETCQ</sequence>
<proteinExistence type="predicted"/>
<evidence type="ECO:0000313" key="3">
    <source>
        <dbReference type="Proteomes" id="UP001634747"/>
    </source>
</evidence>
<accession>A0ABW9KNI5</accession>
<feature type="transmembrane region" description="Helical" evidence="1">
    <location>
        <begin position="278"/>
        <end position="294"/>
    </location>
</feature>
<keyword evidence="1" id="KW-0812">Transmembrane</keyword>
<dbReference type="RefSeq" id="WP_263411876.1">
    <property type="nucleotide sequence ID" value="NZ_BAABBH010000001.1"/>
</dbReference>
<evidence type="ECO:0008006" key="4">
    <source>
        <dbReference type="Google" id="ProtNLM"/>
    </source>
</evidence>
<keyword evidence="1" id="KW-1133">Transmembrane helix</keyword>
<reference evidence="2 3" key="1">
    <citation type="submission" date="2024-12" db="EMBL/GenBank/DDBJ databases">
        <authorList>
            <person name="Lee Y."/>
        </authorList>
    </citation>
    <scope>NUCLEOTIDE SEQUENCE [LARGE SCALE GENOMIC DNA]</scope>
    <source>
        <strain evidence="2 3">03SUJ4</strain>
    </source>
</reference>
<feature type="transmembrane region" description="Helical" evidence="1">
    <location>
        <begin position="213"/>
        <end position="234"/>
    </location>
</feature>